<organism evidence="1 2">
    <name type="scientific">Zarea fungicola</name>
    <dbReference type="NCBI Taxonomy" id="93591"/>
    <lineage>
        <taxon>Eukaryota</taxon>
        <taxon>Fungi</taxon>
        <taxon>Dikarya</taxon>
        <taxon>Ascomycota</taxon>
        <taxon>Pezizomycotina</taxon>
        <taxon>Sordariomycetes</taxon>
        <taxon>Hypocreomycetidae</taxon>
        <taxon>Hypocreales</taxon>
        <taxon>Cordycipitaceae</taxon>
        <taxon>Zarea</taxon>
    </lineage>
</organism>
<protein>
    <submittedName>
        <fullName evidence="1">Uncharacterized protein</fullName>
    </submittedName>
</protein>
<dbReference type="EMBL" id="JANJQO010002187">
    <property type="protein sequence ID" value="KAJ2967793.1"/>
    <property type="molecule type" value="Genomic_DNA"/>
</dbReference>
<gene>
    <name evidence="1" type="ORF">NQ176_g9495</name>
</gene>
<sequence>MQSSELKVQYEFADAQIRQEAGADGRKKRWSSKAKTGCATCRSRRIKCDEGKPVCRRCVFSKRQCGGYIDQPQPEYASSATSSGCSAVSTPDPIPQPGSGLGIIYTEASSLEQQMFYTFRNDTVLQVGCVFDMRFWLVDVPQAAQAHRPIWHASIALAALQSSRNAVSDNTYPFSGDAMDGVTDFVMRHYHAAMDALVPLSSPAEDVPTFETQQVLLMTNVLLLGLASMQGNQRDATLFSRHSLDLFHRWRFWERQENWQISSQGAMLSVTSMTALMYRLQGQEVADRFQRPGWLRSDFYQYSKPPSAIPFTSTTEAYLELQPLFAGMSTVAQEQQLRPYTNALLPPPDACLAFRYSFVAWRAKFNQLRDSQTLEQNSAVDTLILDLLNATGEVALYTGADYSPLLRLHRHMVDTAEQILTSISPTDKMGETLATAGAINSSIASPAASRWWWCTPWQATSLFIWTDGS</sequence>
<accession>A0ACC1MMN6</accession>
<comment type="caution">
    <text evidence="1">The sequence shown here is derived from an EMBL/GenBank/DDBJ whole genome shotgun (WGS) entry which is preliminary data.</text>
</comment>
<dbReference type="Proteomes" id="UP001143910">
    <property type="component" value="Unassembled WGS sequence"/>
</dbReference>
<reference evidence="1" key="1">
    <citation type="submission" date="2022-08" db="EMBL/GenBank/DDBJ databases">
        <title>Genome Sequence of Lecanicillium fungicola.</title>
        <authorList>
            <person name="Buettner E."/>
        </authorList>
    </citation>
    <scope>NUCLEOTIDE SEQUENCE</scope>
    <source>
        <strain evidence="1">Babe33</strain>
    </source>
</reference>
<evidence type="ECO:0000313" key="1">
    <source>
        <dbReference type="EMBL" id="KAJ2967793.1"/>
    </source>
</evidence>
<proteinExistence type="predicted"/>
<evidence type="ECO:0000313" key="2">
    <source>
        <dbReference type="Proteomes" id="UP001143910"/>
    </source>
</evidence>
<name>A0ACC1MMN6_9HYPO</name>
<keyword evidence="2" id="KW-1185">Reference proteome</keyword>